<feature type="transmembrane region" description="Helical" evidence="2">
    <location>
        <begin position="361"/>
        <end position="380"/>
    </location>
</feature>
<dbReference type="InterPro" id="IPR000792">
    <property type="entry name" value="Tscrpt_reg_LuxR_C"/>
</dbReference>
<dbReference type="SMART" id="SM00028">
    <property type="entry name" value="TPR"/>
    <property type="match status" value="5"/>
</dbReference>
<reference evidence="6" key="1">
    <citation type="journal article" date="2019" name="Int. J. Syst. Evol. Microbiol.">
        <title>The Global Catalogue of Microorganisms (GCM) 10K type strain sequencing project: providing services to taxonomists for standard genome sequencing and annotation.</title>
        <authorList>
            <consortium name="The Broad Institute Genomics Platform"/>
            <consortium name="The Broad Institute Genome Sequencing Center for Infectious Disease"/>
            <person name="Wu L."/>
            <person name="Ma J."/>
        </authorList>
    </citation>
    <scope>NUCLEOTIDE SEQUENCE [LARGE SCALE GENOMIC DNA]</scope>
    <source>
        <strain evidence="6">DT92</strain>
    </source>
</reference>
<dbReference type="SUPFAM" id="SSF48452">
    <property type="entry name" value="TPR-like"/>
    <property type="match status" value="1"/>
</dbReference>
<dbReference type="RefSeq" id="WP_378320910.1">
    <property type="nucleotide sequence ID" value="NZ_JBHUHY010000015.1"/>
</dbReference>
<sequence length="556" mass="63528">MKPKFLFPLLCLLSLFSYSQAENKFTDTRTQKIEATKLEIEKADSDSLRLSLRLKLAGQLAYFDGNIAKEIYLDVHKTIKDKGYNSYHYQKMEAELLYSLSSVSLNLQDTAAALQYANESLDIATEIGYDMIVGRALSNLGNTYSRQMDFEKAKQFHKRSLVFHEKAKSGRGQALTLNRIGLVFSKQEKIDSATYYLKKAIEVDTAKTLRLQIKGNLASIYANNDRYDLAANIYKENLRLLDPTAYNVRAHNHSNLAKVYDKQKEYSKAHAHIDSAIFFAKKVNSLFLIQSAYHAKVGIAYNDKKFSESYEAFLIQDKYKDSIVKESTTKRFANLEFAYQYKREKELAAVNLKNESTKKKLYLGLLVITALAALFLIYFIRKNNRQKLELVANKAKLAEMEKLKTALALANREQELKKVVVESSVREEVLNSTIDDIKQVTALEDERERKSALRSISASLLSEKDSKKSSLSLQTYLDEVNIDFKILLDQHFSKLKPKEKELLCLMKMGLSTTEISKLQNTTVAAIKSSRYRIRKKLGLGSEQDIIAFIESKNIRL</sequence>
<name>A0ABW5B153_9FLAO</name>
<keyword evidence="2" id="KW-0812">Transmembrane</keyword>
<dbReference type="SMART" id="SM00421">
    <property type="entry name" value="HTH_LUXR"/>
    <property type="match status" value="1"/>
</dbReference>
<evidence type="ECO:0000313" key="6">
    <source>
        <dbReference type="Proteomes" id="UP001597344"/>
    </source>
</evidence>
<keyword evidence="2" id="KW-0472">Membrane</keyword>
<feature type="signal peptide" evidence="3">
    <location>
        <begin position="1"/>
        <end position="21"/>
    </location>
</feature>
<protein>
    <submittedName>
        <fullName evidence="5">Tetratricopeptide repeat protein</fullName>
    </submittedName>
</protein>
<keyword evidence="3" id="KW-0732">Signal</keyword>
<dbReference type="PANTHER" id="PTHR10098:SF108">
    <property type="entry name" value="TETRATRICOPEPTIDE REPEAT PROTEIN 28"/>
    <property type="match status" value="1"/>
</dbReference>
<accession>A0ABW5B153</accession>
<keyword evidence="1" id="KW-0802">TPR repeat</keyword>
<proteinExistence type="predicted"/>
<keyword evidence="6" id="KW-1185">Reference proteome</keyword>
<feature type="chain" id="PRO_5046282721" evidence="3">
    <location>
        <begin position="22"/>
        <end position="556"/>
    </location>
</feature>
<evidence type="ECO:0000256" key="1">
    <source>
        <dbReference type="PROSITE-ProRule" id="PRU00339"/>
    </source>
</evidence>
<dbReference type="InterPro" id="IPR016032">
    <property type="entry name" value="Sig_transdc_resp-reg_C-effctor"/>
</dbReference>
<dbReference type="Gene3D" id="1.10.10.10">
    <property type="entry name" value="Winged helix-like DNA-binding domain superfamily/Winged helix DNA-binding domain"/>
    <property type="match status" value="1"/>
</dbReference>
<dbReference type="InterPro" id="IPR011990">
    <property type="entry name" value="TPR-like_helical_dom_sf"/>
</dbReference>
<comment type="caution">
    <text evidence="5">The sequence shown here is derived from an EMBL/GenBank/DDBJ whole genome shotgun (WGS) entry which is preliminary data.</text>
</comment>
<organism evidence="5 6">
    <name type="scientific">Aquimarina celericrescens</name>
    <dbReference type="NCBI Taxonomy" id="1964542"/>
    <lineage>
        <taxon>Bacteria</taxon>
        <taxon>Pseudomonadati</taxon>
        <taxon>Bacteroidota</taxon>
        <taxon>Flavobacteriia</taxon>
        <taxon>Flavobacteriales</taxon>
        <taxon>Flavobacteriaceae</taxon>
        <taxon>Aquimarina</taxon>
    </lineage>
</organism>
<keyword evidence="2" id="KW-1133">Transmembrane helix</keyword>
<evidence type="ECO:0000256" key="3">
    <source>
        <dbReference type="SAM" id="SignalP"/>
    </source>
</evidence>
<dbReference type="Gene3D" id="1.25.40.10">
    <property type="entry name" value="Tetratricopeptide repeat domain"/>
    <property type="match status" value="2"/>
</dbReference>
<feature type="repeat" description="TPR" evidence="1">
    <location>
        <begin position="174"/>
        <end position="207"/>
    </location>
</feature>
<evidence type="ECO:0000259" key="4">
    <source>
        <dbReference type="PROSITE" id="PS50043"/>
    </source>
</evidence>
<dbReference type="SUPFAM" id="SSF46894">
    <property type="entry name" value="C-terminal effector domain of the bipartite response regulators"/>
    <property type="match status" value="1"/>
</dbReference>
<dbReference type="PANTHER" id="PTHR10098">
    <property type="entry name" value="RAPSYN-RELATED"/>
    <property type="match status" value="1"/>
</dbReference>
<evidence type="ECO:0000313" key="5">
    <source>
        <dbReference type="EMBL" id="MFD2187907.1"/>
    </source>
</evidence>
<dbReference type="EMBL" id="JBHUHY010000015">
    <property type="protein sequence ID" value="MFD2187907.1"/>
    <property type="molecule type" value="Genomic_DNA"/>
</dbReference>
<feature type="domain" description="HTH luxR-type" evidence="4">
    <location>
        <begin position="488"/>
        <end position="553"/>
    </location>
</feature>
<dbReference type="InterPro" id="IPR019734">
    <property type="entry name" value="TPR_rpt"/>
</dbReference>
<evidence type="ECO:0000256" key="2">
    <source>
        <dbReference type="SAM" id="Phobius"/>
    </source>
</evidence>
<gene>
    <name evidence="5" type="ORF">ACFSJT_13975</name>
</gene>
<dbReference type="Pfam" id="PF13424">
    <property type="entry name" value="TPR_12"/>
    <property type="match status" value="1"/>
</dbReference>
<dbReference type="InterPro" id="IPR036388">
    <property type="entry name" value="WH-like_DNA-bd_sf"/>
</dbReference>
<dbReference type="PROSITE" id="PS50043">
    <property type="entry name" value="HTH_LUXR_2"/>
    <property type="match status" value="1"/>
</dbReference>
<dbReference type="PROSITE" id="PS50005">
    <property type="entry name" value="TPR"/>
    <property type="match status" value="1"/>
</dbReference>
<dbReference type="Proteomes" id="UP001597344">
    <property type="component" value="Unassembled WGS sequence"/>
</dbReference>